<feature type="signal peptide" evidence="2">
    <location>
        <begin position="1"/>
        <end position="21"/>
    </location>
</feature>
<comment type="caution">
    <text evidence="3">The sequence shown here is derived from an EMBL/GenBank/DDBJ whole genome shotgun (WGS) entry which is preliminary data.</text>
</comment>
<evidence type="ECO:0000313" key="3">
    <source>
        <dbReference type="EMBL" id="MBB5350460.1"/>
    </source>
</evidence>
<dbReference type="Proteomes" id="UP000557717">
    <property type="component" value="Unassembled WGS sequence"/>
</dbReference>
<keyword evidence="2" id="KW-0732">Signal</keyword>
<feature type="region of interest" description="Disordered" evidence="1">
    <location>
        <begin position="62"/>
        <end position="153"/>
    </location>
</feature>
<evidence type="ECO:0000256" key="1">
    <source>
        <dbReference type="SAM" id="MobiDB-lite"/>
    </source>
</evidence>
<dbReference type="AlphaFoldDB" id="A0A840V924"/>
<feature type="compositionally biased region" description="Low complexity" evidence="1">
    <location>
        <begin position="88"/>
        <end position="111"/>
    </location>
</feature>
<feature type="chain" id="PRO_5032686113" description="Glycine zipper domain-containing protein" evidence="2">
    <location>
        <begin position="22"/>
        <end position="153"/>
    </location>
</feature>
<evidence type="ECO:0008006" key="5">
    <source>
        <dbReference type="Google" id="ProtNLM"/>
    </source>
</evidence>
<dbReference type="PROSITE" id="PS51257">
    <property type="entry name" value="PROKAR_LIPOPROTEIN"/>
    <property type="match status" value="1"/>
</dbReference>
<evidence type="ECO:0000313" key="4">
    <source>
        <dbReference type="Proteomes" id="UP000557717"/>
    </source>
</evidence>
<protein>
    <recommendedName>
        <fullName evidence="5">Glycine zipper domain-containing protein</fullName>
    </recommendedName>
</protein>
<feature type="compositionally biased region" description="Basic and acidic residues" evidence="1">
    <location>
        <begin position="66"/>
        <end position="75"/>
    </location>
</feature>
<reference evidence="3 4" key="1">
    <citation type="submission" date="2020-08" db="EMBL/GenBank/DDBJ databases">
        <title>Genomic Encyclopedia of Type Strains, Phase IV (KMG-IV): sequencing the most valuable type-strain genomes for metagenomic binning, comparative biology and taxonomic classification.</title>
        <authorList>
            <person name="Goeker M."/>
        </authorList>
    </citation>
    <scope>NUCLEOTIDE SEQUENCE [LARGE SCALE GENOMIC DNA]</scope>
    <source>
        <strain evidence="3 4">YC6886</strain>
    </source>
</reference>
<proteinExistence type="predicted"/>
<organism evidence="3 4">
    <name type="scientific">Haloferula luteola</name>
    <dbReference type="NCBI Taxonomy" id="595692"/>
    <lineage>
        <taxon>Bacteria</taxon>
        <taxon>Pseudomonadati</taxon>
        <taxon>Verrucomicrobiota</taxon>
        <taxon>Verrucomicrobiia</taxon>
        <taxon>Verrucomicrobiales</taxon>
        <taxon>Verrucomicrobiaceae</taxon>
        <taxon>Haloferula</taxon>
    </lineage>
</organism>
<dbReference type="RefSeq" id="WP_184015763.1">
    <property type="nucleotide sequence ID" value="NZ_JACHFD010000002.1"/>
</dbReference>
<gene>
    <name evidence="3" type="ORF">HNR46_000684</name>
</gene>
<accession>A0A840V924</accession>
<name>A0A840V924_9BACT</name>
<dbReference type="EMBL" id="JACHFD010000002">
    <property type="protein sequence ID" value="MBB5350460.1"/>
    <property type="molecule type" value="Genomic_DNA"/>
</dbReference>
<sequence>MTSKIAILGVALSLASCTTYQQSGAVMGAVAGGLAGAAFGDDHQDVIAGAAVGAGLGAGAAAISENQRRQRDYDRYGIPAPENGSGEAYAPQQSPPSQSAPAPTPSSYPTANPSGTPGQVVSPYPPYKKIDVTGFSSGQLAKDPTSGKIFRVP</sequence>
<evidence type="ECO:0000256" key="2">
    <source>
        <dbReference type="SAM" id="SignalP"/>
    </source>
</evidence>
<keyword evidence="4" id="KW-1185">Reference proteome</keyword>